<dbReference type="EMBL" id="JAGMWT010000004">
    <property type="protein sequence ID" value="KAH7130150.1"/>
    <property type="molecule type" value="Genomic_DNA"/>
</dbReference>
<dbReference type="InterPro" id="IPR000210">
    <property type="entry name" value="BTB/POZ_dom"/>
</dbReference>
<dbReference type="Gene3D" id="3.30.710.10">
    <property type="entry name" value="Potassium Channel Kv1.1, Chain A"/>
    <property type="match status" value="1"/>
</dbReference>
<gene>
    <name evidence="3" type="ORF">B0J11DRAFT_566233</name>
</gene>
<evidence type="ECO:0000256" key="1">
    <source>
        <dbReference type="SAM" id="MobiDB-lite"/>
    </source>
</evidence>
<organism evidence="3 4">
    <name type="scientific">Dendryphion nanum</name>
    <dbReference type="NCBI Taxonomy" id="256645"/>
    <lineage>
        <taxon>Eukaryota</taxon>
        <taxon>Fungi</taxon>
        <taxon>Dikarya</taxon>
        <taxon>Ascomycota</taxon>
        <taxon>Pezizomycotina</taxon>
        <taxon>Dothideomycetes</taxon>
        <taxon>Pleosporomycetidae</taxon>
        <taxon>Pleosporales</taxon>
        <taxon>Torulaceae</taxon>
        <taxon>Dendryphion</taxon>
    </lineage>
</organism>
<dbReference type="OrthoDB" id="3794120at2759"/>
<protein>
    <recommendedName>
        <fullName evidence="2">BTB domain-containing protein</fullName>
    </recommendedName>
</protein>
<accession>A0A9P9E2C8</accession>
<dbReference type="InterPro" id="IPR011333">
    <property type="entry name" value="SKP1/BTB/POZ_sf"/>
</dbReference>
<keyword evidence="4" id="KW-1185">Reference proteome</keyword>
<dbReference type="Proteomes" id="UP000700596">
    <property type="component" value="Unassembled WGS sequence"/>
</dbReference>
<comment type="caution">
    <text evidence="3">The sequence shown here is derived from an EMBL/GenBank/DDBJ whole genome shotgun (WGS) entry which is preliminary data.</text>
</comment>
<feature type="compositionally biased region" description="Polar residues" evidence="1">
    <location>
        <begin position="11"/>
        <end position="28"/>
    </location>
</feature>
<name>A0A9P9E2C8_9PLEO</name>
<reference evidence="3" key="1">
    <citation type="journal article" date="2021" name="Nat. Commun.">
        <title>Genetic determinants of endophytism in the Arabidopsis root mycobiome.</title>
        <authorList>
            <person name="Mesny F."/>
            <person name="Miyauchi S."/>
            <person name="Thiergart T."/>
            <person name="Pickel B."/>
            <person name="Atanasova L."/>
            <person name="Karlsson M."/>
            <person name="Huettel B."/>
            <person name="Barry K.W."/>
            <person name="Haridas S."/>
            <person name="Chen C."/>
            <person name="Bauer D."/>
            <person name="Andreopoulos W."/>
            <person name="Pangilinan J."/>
            <person name="LaButti K."/>
            <person name="Riley R."/>
            <person name="Lipzen A."/>
            <person name="Clum A."/>
            <person name="Drula E."/>
            <person name="Henrissat B."/>
            <person name="Kohler A."/>
            <person name="Grigoriev I.V."/>
            <person name="Martin F.M."/>
            <person name="Hacquard S."/>
        </authorList>
    </citation>
    <scope>NUCLEOTIDE SEQUENCE</scope>
    <source>
        <strain evidence="3">MPI-CAGE-CH-0243</strain>
    </source>
</reference>
<sequence length="495" mass="55449">MNEHTPPLTPDNHSSGSAQQSRTATESRISVKGKAINPAVIHSNAMVSHPQCNILISDGVSRASSIVSVQPSTSSVLGNNRPTHDPTIPLHSEIQGAFHSSSSILSSPAPSKMENFRFAERALEEDSATRSNEHIEFKPFQYRELLRTPIQIIYGQDRKDTYTVHLELLRCYSRVVHSLFDSAEEKAIQYQQATKLRKDLKNLLPPKTATEEFDKSKANQALTIIHRLIKSYPLIEYQKRIQNLISTYLDQAFADKANHQVPPTSGSTKKKSLYQEEAIEHRLQHLSIPGVLVVGQGVFEILRRIKLKEKELATQDRAKAAAQRNIYLPNTEESTLNSVVHWIYRGELRFENASNLCKVQSLAEELSIRDLAESCLSKLYTSARDALKRCYDEGIGIQTLLIGSEGTEVLSPTSLNSTQPNNMFHTVFMHALTTENAPDLLQELVADSIAFEGDSGLYDLLEKYIKPSMQSRIVRKLLTKGSIRTFATAKVEPDE</sequence>
<proteinExistence type="predicted"/>
<evidence type="ECO:0000259" key="2">
    <source>
        <dbReference type="Pfam" id="PF00651"/>
    </source>
</evidence>
<feature type="domain" description="BTB" evidence="2">
    <location>
        <begin position="312"/>
        <end position="381"/>
    </location>
</feature>
<feature type="region of interest" description="Disordered" evidence="1">
    <location>
        <begin position="1"/>
        <end position="30"/>
    </location>
</feature>
<dbReference type="Pfam" id="PF00651">
    <property type="entry name" value="BTB"/>
    <property type="match status" value="1"/>
</dbReference>
<evidence type="ECO:0000313" key="4">
    <source>
        <dbReference type="Proteomes" id="UP000700596"/>
    </source>
</evidence>
<dbReference type="AlphaFoldDB" id="A0A9P9E2C8"/>
<evidence type="ECO:0000313" key="3">
    <source>
        <dbReference type="EMBL" id="KAH7130150.1"/>
    </source>
</evidence>